<evidence type="ECO:0000313" key="3">
    <source>
        <dbReference type="EMBL" id="KEH29908.1"/>
    </source>
</evidence>
<dbReference type="InterPro" id="IPR036047">
    <property type="entry name" value="F-box-like_dom_sf"/>
</dbReference>
<dbReference type="InterPro" id="IPR001810">
    <property type="entry name" value="F-box_dom"/>
</dbReference>
<dbReference type="Gramene" id="rna22916">
    <property type="protein sequence ID" value="RHN60585.1"/>
    <property type="gene ID" value="gene22916"/>
</dbReference>
<dbReference type="SUPFAM" id="SSF81383">
    <property type="entry name" value="F-box domain"/>
    <property type="match status" value="1"/>
</dbReference>
<proteinExistence type="predicted"/>
<dbReference type="AlphaFoldDB" id="A0A072ULI1"/>
<dbReference type="EMBL" id="CM001220">
    <property type="protein sequence ID" value="KEH29908.1"/>
    <property type="molecule type" value="Genomic_DNA"/>
</dbReference>
<reference evidence="4" key="5">
    <citation type="journal article" date="2018" name="Nat. Plants">
        <title>Whole-genome landscape of Medicago truncatula symbiotic genes.</title>
        <authorList>
            <person name="Pecrix Y."/>
            <person name="Gamas P."/>
            <person name="Carrere S."/>
        </authorList>
    </citation>
    <scope>NUCLEOTIDE SEQUENCE</scope>
    <source>
        <tissue evidence="4">Leaves</tissue>
    </source>
</reference>
<dbReference type="OrthoDB" id="1422999at2759"/>
<gene>
    <name evidence="5" type="primary">25492327</name>
    <name evidence="3" type="ordered locus">MTR_4g056020</name>
    <name evidence="4" type="ORF">MtrunA17_Chr4g0027431</name>
</gene>
<evidence type="ECO:0000313" key="5">
    <source>
        <dbReference type="EnsemblPlants" id="KEH29908"/>
    </source>
</evidence>
<dbReference type="EnsemblPlants" id="KEH29908">
    <property type="protein sequence ID" value="KEH29908"/>
    <property type="gene ID" value="MTR_4g056020"/>
</dbReference>
<protein>
    <submittedName>
        <fullName evidence="3">FBD protein</fullName>
    </submittedName>
    <submittedName>
        <fullName evidence="4">Putative F-box domain, FBD domain, leucine-rich repeat domain, L domain-containing protein</fullName>
    </submittedName>
</protein>
<evidence type="ECO:0000259" key="2">
    <source>
        <dbReference type="Pfam" id="PF08387"/>
    </source>
</evidence>
<feature type="domain" description="F-box" evidence="1">
    <location>
        <begin position="11"/>
        <end position="50"/>
    </location>
</feature>
<dbReference type="Pfam" id="PF00646">
    <property type="entry name" value="F-box"/>
    <property type="match status" value="1"/>
</dbReference>
<reference evidence="7" key="4">
    <citation type="journal article" date="2018" name="Nat. Plants">
        <title>Whole-genome landscape of Medicago truncatula symbiotic genes.</title>
        <authorList>
            <person name="Pecrix Y."/>
            <person name="Staton S.E."/>
            <person name="Sallet E."/>
            <person name="Lelandais-Briere C."/>
            <person name="Moreau S."/>
            <person name="Carrere S."/>
            <person name="Blein T."/>
            <person name="Jardinaud M.F."/>
            <person name="Latrasse D."/>
            <person name="Zouine M."/>
            <person name="Zahm M."/>
            <person name="Kreplak J."/>
            <person name="Mayjonade B."/>
            <person name="Satge C."/>
            <person name="Perez M."/>
            <person name="Cauet S."/>
            <person name="Marande W."/>
            <person name="Chantry-Darmon C."/>
            <person name="Lopez-Roques C."/>
            <person name="Bouchez O."/>
            <person name="Berard A."/>
            <person name="Debelle F."/>
            <person name="Munos S."/>
            <person name="Bendahmane A."/>
            <person name="Berges H."/>
            <person name="Niebel A."/>
            <person name="Buitink J."/>
            <person name="Frugier F."/>
            <person name="Benhamed M."/>
            <person name="Crespi M."/>
            <person name="Gouzy J."/>
            <person name="Gamas P."/>
        </authorList>
    </citation>
    <scope>NUCLEOTIDE SEQUENCE [LARGE SCALE GENOMIC DNA]</scope>
    <source>
        <strain evidence="7">cv. Jemalong A17</strain>
    </source>
</reference>
<sequence>MACSDEKHDRLSNLSDDLICHILSFLSTKECYRTCFLSTRWESICTKIPNLHFQLPEISDPELSKEIKFVNVALLRRTENIRKLRLDGEKGCQPHDVHMWVSKALDLKVQELDLGLLLHEKTLLPLRLSTCESLVVLKLQGRIQPTLNSAFHVYLPSLKILHLRETVRYSMVDDGKEYDLNNFLSGCPHLEELLLHETFALPINTSFHLLKRLFLCLYMPTSVIKCCPLQINVPSLEVLSMVDFSLKPRKYDFTNLSTLDEAALCICKRPVFNNLYTLLKGLSNVKTLALGSKTFHFLSMEDKLDNLHLLTFHNLLYLTVEISENCNWNMLVSFLQNAPKLKDLAVMRKIEINSRRKEVGNSSWVEPLVTPACLATTLITFEFKGIQNIKTDLDFTRYIVSHSSKLLKVKIFTPTAKKRRVEKSLRMGLKKSSLLVWDINSIEDHLDFTKISMTTTRPS</sequence>
<name>A0A072ULI1_MEDTR</name>
<dbReference type="PANTHER" id="PTHR31900:SF34">
    <property type="entry name" value="EMB|CAB62440.1-RELATED"/>
    <property type="match status" value="1"/>
</dbReference>
<dbReference type="PANTHER" id="PTHR31900">
    <property type="entry name" value="F-BOX/RNI SUPERFAMILY PROTEIN-RELATED"/>
    <property type="match status" value="1"/>
</dbReference>
<dbReference type="ExpressionAtlas" id="A0A072ULI1">
    <property type="expression patterns" value="differential"/>
</dbReference>
<dbReference type="InterPro" id="IPR050232">
    <property type="entry name" value="FBL13/AtMIF1-like"/>
</dbReference>
<dbReference type="Pfam" id="PF08387">
    <property type="entry name" value="FBD"/>
    <property type="match status" value="1"/>
</dbReference>
<dbReference type="HOGENOM" id="CLU_010721_7_1_1"/>
<dbReference type="Proteomes" id="UP000265566">
    <property type="component" value="Chromosome 4"/>
</dbReference>
<dbReference type="InterPro" id="IPR006566">
    <property type="entry name" value="FBD"/>
</dbReference>
<evidence type="ECO:0000313" key="6">
    <source>
        <dbReference type="Proteomes" id="UP000002051"/>
    </source>
</evidence>
<dbReference type="Gene3D" id="1.20.1280.50">
    <property type="match status" value="1"/>
</dbReference>
<accession>A0A072ULI1</accession>
<evidence type="ECO:0000259" key="1">
    <source>
        <dbReference type="Pfam" id="PF00646"/>
    </source>
</evidence>
<reference evidence="3 6" key="2">
    <citation type="journal article" date="2014" name="BMC Genomics">
        <title>An improved genome release (version Mt4.0) for the model legume Medicago truncatula.</title>
        <authorList>
            <person name="Tang H."/>
            <person name="Krishnakumar V."/>
            <person name="Bidwell S."/>
            <person name="Rosen B."/>
            <person name="Chan A."/>
            <person name="Zhou S."/>
            <person name="Gentzbittel L."/>
            <person name="Childs K.L."/>
            <person name="Yandell M."/>
            <person name="Gundlach H."/>
            <person name="Mayer K.F."/>
            <person name="Schwartz D.C."/>
            <person name="Town C.D."/>
        </authorList>
    </citation>
    <scope>GENOME REANNOTATION</scope>
    <source>
        <strain evidence="3">A17</strain>
        <strain evidence="5 6">cv. Jemalong A17</strain>
    </source>
</reference>
<dbReference type="Proteomes" id="UP000002051">
    <property type="component" value="Chromosome 4"/>
</dbReference>
<reference evidence="5" key="3">
    <citation type="submission" date="2015-04" db="UniProtKB">
        <authorList>
            <consortium name="EnsemblPlants"/>
        </authorList>
    </citation>
    <scope>IDENTIFICATION</scope>
    <source>
        <strain evidence="5">cv. Jemalong A17</strain>
    </source>
</reference>
<organism evidence="3 6">
    <name type="scientific">Medicago truncatula</name>
    <name type="common">Barrel medic</name>
    <name type="synonym">Medicago tribuloides</name>
    <dbReference type="NCBI Taxonomy" id="3880"/>
    <lineage>
        <taxon>Eukaryota</taxon>
        <taxon>Viridiplantae</taxon>
        <taxon>Streptophyta</taxon>
        <taxon>Embryophyta</taxon>
        <taxon>Tracheophyta</taxon>
        <taxon>Spermatophyta</taxon>
        <taxon>Magnoliopsida</taxon>
        <taxon>eudicotyledons</taxon>
        <taxon>Gunneridae</taxon>
        <taxon>Pentapetalae</taxon>
        <taxon>rosids</taxon>
        <taxon>fabids</taxon>
        <taxon>Fabales</taxon>
        <taxon>Fabaceae</taxon>
        <taxon>Papilionoideae</taxon>
        <taxon>50 kb inversion clade</taxon>
        <taxon>NPAAA clade</taxon>
        <taxon>Hologalegina</taxon>
        <taxon>IRL clade</taxon>
        <taxon>Trifolieae</taxon>
        <taxon>Medicago</taxon>
    </lineage>
</organism>
<dbReference type="EMBL" id="PSQE01000004">
    <property type="protein sequence ID" value="RHN60585.1"/>
    <property type="molecule type" value="Genomic_DNA"/>
</dbReference>
<keyword evidence="6" id="KW-1185">Reference proteome</keyword>
<dbReference type="STRING" id="3880.A0A072ULI1"/>
<evidence type="ECO:0000313" key="4">
    <source>
        <dbReference type="EMBL" id="RHN60585.1"/>
    </source>
</evidence>
<evidence type="ECO:0000313" key="7">
    <source>
        <dbReference type="Proteomes" id="UP000265566"/>
    </source>
</evidence>
<feature type="domain" description="FBD" evidence="2">
    <location>
        <begin position="367"/>
        <end position="411"/>
    </location>
</feature>
<reference evidence="3 6" key="1">
    <citation type="journal article" date="2011" name="Nature">
        <title>The Medicago genome provides insight into the evolution of rhizobial symbioses.</title>
        <authorList>
            <person name="Young N.D."/>
            <person name="Debelle F."/>
            <person name="Oldroyd G.E."/>
            <person name="Geurts R."/>
            <person name="Cannon S.B."/>
            <person name="Udvardi M.K."/>
            <person name="Benedito V.A."/>
            <person name="Mayer K.F."/>
            <person name="Gouzy J."/>
            <person name="Schoof H."/>
            <person name="Van de Peer Y."/>
            <person name="Proost S."/>
            <person name="Cook D.R."/>
            <person name="Meyers B.C."/>
            <person name="Spannagl M."/>
            <person name="Cheung F."/>
            <person name="De Mita S."/>
            <person name="Krishnakumar V."/>
            <person name="Gundlach H."/>
            <person name="Zhou S."/>
            <person name="Mudge J."/>
            <person name="Bharti A.K."/>
            <person name="Murray J.D."/>
            <person name="Naoumkina M.A."/>
            <person name="Rosen B."/>
            <person name="Silverstein K.A."/>
            <person name="Tang H."/>
            <person name="Rombauts S."/>
            <person name="Zhao P.X."/>
            <person name="Zhou P."/>
            <person name="Barbe V."/>
            <person name="Bardou P."/>
            <person name="Bechner M."/>
            <person name="Bellec A."/>
            <person name="Berger A."/>
            <person name="Berges H."/>
            <person name="Bidwell S."/>
            <person name="Bisseling T."/>
            <person name="Choisne N."/>
            <person name="Couloux A."/>
            <person name="Denny R."/>
            <person name="Deshpande S."/>
            <person name="Dai X."/>
            <person name="Doyle J.J."/>
            <person name="Dudez A.M."/>
            <person name="Farmer A.D."/>
            <person name="Fouteau S."/>
            <person name="Franken C."/>
            <person name="Gibelin C."/>
            <person name="Gish J."/>
            <person name="Goldstein S."/>
            <person name="Gonzalez A.J."/>
            <person name="Green P.J."/>
            <person name="Hallab A."/>
            <person name="Hartog M."/>
            <person name="Hua A."/>
            <person name="Humphray S.J."/>
            <person name="Jeong D.H."/>
            <person name="Jing Y."/>
            <person name="Jocker A."/>
            <person name="Kenton S.M."/>
            <person name="Kim D.J."/>
            <person name="Klee K."/>
            <person name="Lai H."/>
            <person name="Lang C."/>
            <person name="Lin S."/>
            <person name="Macmil S.L."/>
            <person name="Magdelenat G."/>
            <person name="Matthews L."/>
            <person name="McCorrison J."/>
            <person name="Monaghan E.L."/>
            <person name="Mun J.H."/>
            <person name="Najar F.Z."/>
            <person name="Nicholson C."/>
            <person name="Noirot C."/>
            <person name="O'Bleness M."/>
            <person name="Paule C.R."/>
            <person name="Poulain J."/>
            <person name="Prion F."/>
            <person name="Qin B."/>
            <person name="Qu C."/>
            <person name="Retzel E.F."/>
            <person name="Riddle C."/>
            <person name="Sallet E."/>
            <person name="Samain S."/>
            <person name="Samson N."/>
            <person name="Sanders I."/>
            <person name="Saurat O."/>
            <person name="Scarpelli C."/>
            <person name="Schiex T."/>
            <person name="Segurens B."/>
            <person name="Severin A.J."/>
            <person name="Sherrier D.J."/>
            <person name="Shi R."/>
            <person name="Sims S."/>
            <person name="Singer S.R."/>
            <person name="Sinharoy S."/>
            <person name="Sterck L."/>
            <person name="Viollet A."/>
            <person name="Wang B.B."/>
            <person name="Wang K."/>
            <person name="Wang M."/>
            <person name="Wang X."/>
            <person name="Warfsmann J."/>
            <person name="Weissenbach J."/>
            <person name="White D.D."/>
            <person name="White J.D."/>
            <person name="Wiley G.B."/>
            <person name="Wincker P."/>
            <person name="Xing Y."/>
            <person name="Yang L."/>
            <person name="Yao Z."/>
            <person name="Ying F."/>
            <person name="Zhai J."/>
            <person name="Zhou L."/>
            <person name="Zuber A."/>
            <person name="Denarie J."/>
            <person name="Dixon R.A."/>
            <person name="May G.D."/>
            <person name="Schwartz D.C."/>
            <person name="Rogers J."/>
            <person name="Quetier F."/>
            <person name="Town C.D."/>
            <person name="Roe B.A."/>
        </authorList>
    </citation>
    <scope>NUCLEOTIDE SEQUENCE [LARGE SCALE GENOMIC DNA]</scope>
    <source>
        <strain evidence="3">A17</strain>
        <strain evidence="5 6">cv. Jemalong A17</strain>
    </source>
</reference>